<proteinExistence type="predicted"/>
<organism evidence="1 2">
    <name type="scientific">Vespula vulgaris</name>
    <name type="common">Yellow jacket</name>
    <name type="synonym">Wasp</name>
    <dbReference type="NCBI Taxonomy" id="7454"/>
    <lineage>
        <taxon>Eukaryota</taxon>
        <taxon>Metazoa</taxon>
        <taxon>Ecdysozoa</taxon>
        <taxon>Arthropoda</taxon>
        <taxon>Hexapoda</taxon>
        <taxon>Insecta</taxon>
        <taxon>Pterygota</taxon>
        <taxon>Neoptera</taxon>
        <taxon>Endopterygota</taxon>
        <taxon>Hymenoptera</taxon>
        <taxon>Apocrita</taxon>
        <taxon>Aculeata</taxon>
        <taxon>Vespoidea</taxon>
        <taxon>Vespidae</taxon>
        <taxon>Vespinae</taxon>
        <taxon>Vespula</taxon>
    </lineage>
</organism>
<accession>A0A834JPB0</accession>
<comment type="caution">
    <text evidence="1">The sequence shown here is derived from an EMBL/GenBank/DDBJ whole genome shotgun (WGS) entry which is preliminary data.</text>
</comment>
<dbReference type="AlphaFoldDB" id="A0A834JPB0"/>
<keyword evidence="2" id="KW-1185">Reference proteome</keyword>
<dbReference type="EMBL" id="JACSEA010000011">
    <property type="protein sequence ID" value="KAF7389056.1"/>
    <property type="molecule type" value="Genomic_DNA"/>
</dbReference>
<sequence length="114" mass="12744">MNEAVKENREVGGVKLPLAIEIFLLVERSTSLMTAAFAKTVNLGWLCLRSGKYANYKRIARVLSLQVRLMQSKQSLQVEKNVITVVIESEQMKGQVDLILIMALHGDQGASLYH</sequence>
<evidence type="ECO:0000313" key="2">
    <source>
        <dbReference type="Proteomes" id="UP000614350"/>
    </source>
</evidence>
<protein>
    <submittedName>
        <fullName evidence="1">Uncharacterized protein</fullName>
    </submittedName>
</protein>
<evidence type="ECO:0000313" key="1">
    <source>
        <dbReference type="EMBL" id="KAF7389056.1"/>
    </source>
</evidence>
<gene>
    <name evidence="1" type="ORF">HZH66_010193</name>
</gene>
<reference evidence="1" key="1">
    <citation type="journal article" date="2020" name="G3 (Bethesda)">
        <title>High-Quality Assemblies for Three Invasive Social Wasps from the &lt;i&gt;Vespula&lt;/i&gt; Genus.</title>
        <authorList>
            <person name="Harrop T.W.R."/>
            <person name="Guhlin J."/>
            <person name="McLaughlin G.M."/>
            <person name="Permina E."/>
            <person name="Stockwell P."/>
            <person name="Gilligan J."/>
            <person name="Le Lec M.F."/>
            <person name="Gruber M.A.M."/>
            <person name="Quinn O."/>
            <person name="Lovegrove M."/>
            <person name="Duncan E.J."/>
            <person name="Remnant E.J."/>
            <person name="Van Eeckhoven J."/>
            <person name="Graham B."/>
            <person name="Knapp R.A."/>
            <person name="Langford K.W."/>
            <person name="Kronenberg Z."/>
            <person name="Press M.O."/>
            <person name="Eacker S.M."/>
            <person name="Wilson-Rankin E.E."/>
            <person name="Purcell J."/>
            <person name="Lester P.J."/>
            <person name="Dearden P.K."/>
        </authorList>
    </citation>
    <scope>NUCLEOTIDE SEQUENCE</scope>
    <source>
        <strain evidence="1">Marl-1</strain>
    </source>
</reference>
<dbReference type="Proteomes" id="UP000614350">
    <property type="component" value="Unassembled WGS sequence"/>
</dbReference>
<name>A0A834JPB0_VESVU</name>